<dbReference type="GO" id="GO:0052689">
    <property type="term" value="F:carboxylic ester hydrolase activity"/>
    <property type="evidence" value="ECO:0007669"/>
    <property type="project" value="TreeGrafter"/>
</dbReference>
<dbReference type="KEGG" id="lalw:BTM29_03205"/>
<dbReference type="InterPro" id="IPR029058">
    <property type="entry name" value="AB_hydrolase_fold"/>
</dbReference>
<feature type="active site" description="Charge relay system" evidence="1">
    <location>
        <position position="270"/>
    </location>
</feature>
<evidence type="ECO:0000256" key="2">
    <source>
        <dbReference type="PIRSR" id="PIRSR639069-2"/>
    </source>
</evidence>
<dbReference type="Proteomes" id="UP000187499">
    <property type="component" value="Chromosome"/>
</dbReference>
<dbReference type="PANTHER" id="PTHR40111:SF1">
    <property type="entry name" value="CEPHALOSPORIN-C DEACETYLASE"/>
    <property type="match status" value="1"/>
</dbReference>
<dbReference type="GO" id="GO:0005976">
    <property type="term" value="P:polysaccharide metabolic process"/>
    <property type="evidence" value="ECO:0007669"/>
    <property type="project" value="TreeGrafter"/>
</dbReference>
<dbReference type="OrthoDB" id="9770528at2"/>
<feature type="binding site" evidence="2">
    <location>
        <position position="89"/>
    </location>
    <ligand>
        <name>substrate</name>
    </ligand>
</feature>
<feature type="active site" description="Nucleophile" evidence="1">
    <location>
        <position position="180"/>
    </location>
</feature>
<dbReference type="InterPro" id="IPR008391">
    <property type="entry name" value="AXE1_dom"/>
</dbReference>
<evidence type="ECO:0000313" key="5">
    <source>
        <dbReference type="Proteomes" id="UP000187499"/>
    </source>
</evidence>
<dbReference type="STRING" id="1847728.BTM29_03205"/>
<sequence>MQDTMSLEDMKTYKGRQNVPKDFDEFWNNNIENLPSTPKFELIPKDFNLPNVNCFELRFEGTNGGSIYSKCVFPKSIKKVPVVFNFHGYMGQSSDWSVLLQYCAAGLGVVAMDVRGQSGKSNDNSNYSGNTVKGHVVRGAIDGRDNLFFKDVYLDVYQLVEIIAGQPFVDENKLSSYGGSQGGALSIVAAALNPRIKLTIAIYPFLSDFKRILELGDQSEPYDEFFRYFKFSDPFHTTEEKILNTLSYIDIKNMAHRIKHPVKLITGLEDNVCFPSTQFAMFNRLNCDKEMFTLPEYGHEDLHVHVNDYVMNWLSGSNIEIKTQI</sequence>
<keyword evidence="5" id="KW-1185">Reference proteome</keyword>
<dbReference type="EMBL" id="CP019323">
    <property type="protein sequence ID" value="APX71624.1"/>
    <property type="molecule type" value="Genomic_DNA"/>
</dbReference>
<dbReference type="AlphaFoldDB" id="A0A1P8Q168"/>
<dbReference type="Gene3D" id="3.40.50.1820">
    <property type="entry name" value="alpha/beta hydrolase"/>
    <property type="match status" value="1"/>
</dbReference>
<feature type="domain" description="Acetyl xylan esterase" evidence="3">
    <location>
        <begin position="5"/>
        <end position="315"/>
    </location>
</feature>
<feature type="active site" description="Charge relay system" evidence="1">
    <location>
        <position position="299"/>
    </location>
</feature>
<dbReference type="InterPro" id="IPR039069">
    <property type="entry name" value="CE7"/>
</dbReference>
<protein>
    <submittedName>
        <fullName evidence="4">Acetylxylan esterase</fullName>
    </submittedName>
</protein>
<reference evidence="5" key="1">
    <citation type="submission" date="2016-12" db="EMBL/GenBank/DDBJ databases">
        <authorList>
            <person name="Jung M.Y."/>
            <person name="Lee S.H."/>
        </authorList>
    </citation>
    <scope>NUCLEOTIDE SEQUENCE [LARGE SCALE GENOMIC DNA]</scope>
    <source>
        <strain evidence="5">WiKim39</strain>
    </source>
</reference>
<organism evidence="4 5">
    <name type="scientific">Companilactobacillus allii</name>
    <dbReference type="NCBI Taxonomy" id="1847728"/>
    <lineage>
        <taxon>Bacteria</taxon>
        <taxon>Bacillati</taxon>
        <taxon>Bacillota</taxon>
        <taxon>Bacilli</taxon>
        <taxon>Lactobacillales</taxon>
        <taxon>Lactobacillaceae</taxon>
        <taxon>Companilactobacillus</taxon>
    </lineage>
</organism>
<name>A0A1P8Q168_9LACO</name>
<evidence type="ECO:0000256" key="1">
    <source>
        <dbReference type="PIRSR" id="PIRSR639069-1"/>
    </source>
</evidence>
<accession>A0A1P8Q168</accession>
<dbReference type="Pfam" id="PF05448">
    <property type="entry name" value="AXE1"/>
    <property type="match status" value="1"/>
</dbReference>
<dbReference type="SUPFAM" id="SSF53474">
    <property type="entry name" value="alpha/beta-Hydrolases"/>
    <property type="match status" value="1"/>
</dbReference>
<gene>
    <name evidence="4" type="ORF">BTM29_03205</name>
</gene>
<evidence type="ECO:0000259" key="3">
    <source>
        <dbReference type="Pfam" id="PF05448"/>
    </source>
</evidence>
<dbReference type="RefSeq" id="WP_076614128.1">
    <property type="nucleotide sequence ID" value="NZ_CP019323.1"/>
</dbReference>
<evidence type="ECO:0000313" key="4">
    <source>
        <dbReference type="EMBL" id="APX71624.1"/>
    </source>
</evidence>
<dbReference type="PANTHER" id="PTHR40111">
    <property type="entry name" value="CEPHALOSPORIN-C DEACETYLASE"/>
    <property type="match status" value="1"/>
</dbReference>
<proteinExistence type="predicted"/>